<dbReference type="Proteomes" id="UP000814033">
    <property type="component" value="Unassembled WGS sequence"/>
</dbReference>
<gene>
    <name evidence="1" type="ORF">FA95DRAFT_1613911</name>
</gene>
<comment type="caution">
    <text evidence="1">The sequence shown here is derived from an EMBL/GenBank/DDBJ whole genome shotgun (WGS) entry which is preliminary data.</text>
</comment>
<reference evidence="1" key="1">
    <citation type="submission" date="2021-02" db="EMBL/GenBank/DDBJ databases">
        <authorList>
            <consortium name="DOE Joint Genome Institute"/>
            <person name="Ahrendt S."/>
            <person name="Looney B.P."/>
            <person name="Miyauchi S."/>
            <person name="Morin E."/>
            <person name="Drula E."/>
            <person name="Courty P.E."/>
            <person name="Chicoki N."/>
            <person name="Fauchery L."/>
            <person name="Kohler A."/>
            <person name="Kuo A."/>
            <person name="Labutti K."/>
            <person name="Pangilinan J."/>
            <person name="Lipzen A."/>
            <person name="Riley R."/>
            <person name="Andreopoulos W."/>
            <person name="He G."/>
            <person name="Johnson J."/>
            <person name="Barry K.W."/>
            <person name="Grigoriev I.V."/>
            <person name="Nagy L."/>
            <person name="Hibbett D."/>
            <person name="Henrissat B."/>
            <person name="Matheny P.B."/>
            <person name="Labbe J."/>
            <person name="Martin F."/>
        </authorList>
    </citation>
    <scope>NUCLEOTIDE SEQUENCE</scope>
    <source>
        <strain evidence="1">FP105234-sp</strain>
    </source>
</reference>
<organism evidence="1 2">
    <name type="scientific">Auriscalpium vulgare</name>
    <dbReference type="NCBI Taxonomy" id="40419"/>
    <lineage>
        <taxon>Eukaryota</taxon>
        <taxon>Fungi</taxon>
        <taxon>Dikarya</taxon>
        <taxon>Basidiomycota</taxon>
        <taxon>Agaricomycotina</taxon>
        <taxon>Agaricomycetes</taxon>
        <taxon>Russulales</taxon>
        <taxon>Auriscalpiaceae</taxon>
        <taxon>Auriscalpium</taxon>
    </lineage>
</organism>
<protein>
    <submittedName>
        <fullName evidence="1">Uncharacterized protein</fullName>
    </submittedName>
</protein>
<accession>A0ACB8R0Y4</accession>
<reference evidence="1" key="2">
    <citation type="journal article" date="2022" name="New Phytol.">
        <title>Evolutionary transition to the ectomycorrhizal habit in the genomes of a hyperdiverse lineage of mushroom-forming fungi.</title>
        <authorList>
            <person name="Looney B."/>
            <person name="Miyauchi S."/>
            <person name="Morin E."/>
            <person name="Drula E."/>
            <person name="Courty P.E."/>
            <person name="Kohler A."/>
            <person name="Kuo A."/>
            <person name="LaButti K."/>
            <person name="Pangilinan J."/>
            <person name="Lipzen A."/>
            <person name="Riley R."/>
            <person name="Andreopoulos W."/>
            <person name="He G."/>
            <person name="Johnson J."/>
            <person name="Nolan M."/>
            <person name="Tritt A."/>
            <person name="Barry K.W."/>
            <person name="Grigoriev I.V."/>
            <person name="Nagy L.G."/>
            <person name="Hibbett D."/>
            <person name="Henrissat B."/>
            <person name="Matheny P.B."/>
            <person name="Labbe J."/>
            <person name="Martin F.M."/>
        </authorList>
    </citation>
    <scope>NUCLEOTIDE SEQUENCE</scope>
    <source>
        <strain evidence="1">FP105234-sp</strain>
    </source>
</reference>
<name>A0ACB8R0Y4_9AGAM</name>
<evidence type="ECO:0000313" key="1">
    <source>
        <dbReference type="EMBL" id="KAI0037754.1"/>
    </source>
</evidence>
<dbReference type="EMBL" id="MU276733">
    <property type="protein sequence ID" value="KAI0037754.1"/>
    <property type="molecule type" value="Genomic_DNA"/>
</dbReference>
<proteinExistence type="predicted"/>
<sequence>MLDRFRLVTSLERSLRVAGLPPSVTGHPGEEDTILVGDTGRGGRPVRNPMEEGVAPVCGSKTRALRTGPTRLYGIRVSFVPQVRRVSLLVLDLHFHPLSSRKLSMADPSALADFARDIVVADLASVEADLPASGTVAERQAWCVRAAVVSERLWALLGRAVALPPGVADRLRLLDSAVARLRPADPAPAPTFAPLAPFPAPSPPAASPARPNPASRKKKSVKKPARVEVVIPARPAVPPPVVAAAPAAPSPAPEPAPLSPRAERAQRHAARRGRAAEAPAAVLPPPTVTVPAPAPPPTRKRTRSQARKKAPAPIDADAMSSEVDDEGDALYRASRVRPTFVERYAGERVPTSQRCTYCRYHFDAPADCYFKPHSLAKCVKCRVHKKHCGGAVLEGGYAQQPKRRTRADSPSPGPRPRKRARANPPPSSQAAHPPGSPSLPNHRGLSPGSRAAMMPFPEALAFAGLPSAYGPAAPLLRDMAAEIETAPDEWASLMAPISDFGDTLGDLNGLYIELSANAHALRVLALRHDRLHLRARQIADVLDRSPTPASEPSPVTPTAPRVAPGGRIRSTPPPVAGPSGLQSRARLEDEQEDTARSPSPSPLVSPRALIRTASPPVAGPSRLRSPSPVAESYDTWGGFQGSREEIAAGPSFSNPLAPSPLPESVASPAPDAAVADAHPGLFLPGATATPVSDVGDVSILLPVADDSEGEVTSQRCTYCRYHFDAPADCYFKPHSLAKCVKCRVHKKHCGGAVLEGGYVQQPKRRTRADSPAPGPRPRKRARVDPPSSSRVVHPPGSPSLPNHRGLSPGSRVAMMPFPEALAFAGLPSAYGPAAPLLRDMAAEIETAPDEWASLMAPISDFGETLRDLNGLYIELSANAHALRVLALRHDRLHLRARQIADILDRSPTPASEPAPVLPAAPRVAPGGRILSTPPPVAGPSGLQSRARLEDELDDIARSPSSPPFISPRALIRTASPPVAGPSHLRSRTPVAEPYDTWGGFQGSHEEIATGPSFSDPLAPSPLPESVASPAPDAAVADAHPGLFLPGATATPVSDVGDVSILLPAAEDSEGEVVGVVTLE</sequence>
<keyword evidence="2" id="KW-1185">Reference proteome</keyword>
<evidence type="ECO:0000313" key="2">
    <source>
        <dbReference type="Proteomes" id="UP000814033"/>
    </source>
</evidence>